<dbReference type="InterPro" id="IPR011032">
    <property type="entry name" value="GroES-like_sf"/>
</dbReference>
<dbReference type="InterPro" id="IPR013154">
    <property type="entry name" value="ADH-like_N"/>
</dbReference>
<dbReference type="InterPro" id="IPR013149">
    <property type="entry name" value="ADH-like_C"/>
</dbReference>
<dbReference type="PANTHER" id="PTHR43677:SF1">
    <property type="entry name" value="ACRYLYL-COA REDUCTASE ACUI-RELATED"/>
    <property type="match status" value="1"/>
</dbReference>
<reference evidence="2 3" key="1">
    <citation type="submission" date="2019-03" db="EMBL/GenBank/DDBJ databases">
        <title>Genomic Encyclopedia of Type Strains, Phase IV (KMG-IV): sequencing the most valuable type-strain genomes for metagenomic binning, comparative biology and taxonomic classification.</title>
        <authorList>
            <person name="Goeker M."/>
        </authorList>
    </citation>
    <scope>NUCLEOTIDE SEQUENCE [LARGE SCALE GENOMIC DNA]</scope>
    <source>
        <strain evidence="2 3">DSM 24591</strain>
    </source>
</reference>
<accession>A0A4R3M8Z7</accession>
<feature type="domain" description="Rhodanese" evidence="1">
    <location>
        <begin position="138"/>
        <end position="211"/>
    </location>
</feature>
<evidence type="ECO:0000313" key="2">
    <source>
        <dbReference type="EMBL" id="TCT09582.1"/>
    </source>
</evidence>
<evidence type="ECO:0000313" key="3">
    <source>
        <dbReference type="Proteomes" id="UP000295525"/>
    </source>
</evidence>
<dbReference type="SUPFAM" id="SSF50129">
    <property type="entry name" value="GroES-like"/>
    <property type="match status" value="1"/>
</dbReference>
<dbReference type="RefSeq" id="WP_132580345.1">
    <property type="nucleotide sequence ID" value="NZ_SMAJ01000003.1"/>
</dbReference>
<dbReference type="NCBIfam" id="TIGR02823">
    <property type="entry name" value="oxido_YhdH"/>
    <property type="match status" value="1"/>
</dbReference>
<comment type="caution">
    <text evidence="2">The sequence shown here is derived from an EMBL/GenBank/DDBJ whole genome shotgun (WGS) entry which is preliminary data.</text>
</comment>
<dbReference type="Pfam" id="PF00107">
    <property type="entry name" value="ADH_zinc_N"/>
    <property type="match status" value="1"/>
</dbReference>
<dbReference type="InterPro" id="IPR014188">
    <property type="entry name" value="Acrylyl-CoA_reductase_AcuI"/>
</dbReference>
<dbReference type="InterPro" id="IPR001763">
    <property type="entry name" value="Rhodanese-like_dom"/>
</dbReference>
<dbReference type="PANTHER" id="PTHR43677">
    <property type="entry name" value="SHORT-CHAIN DEHYDROGENASE/REDUCTASE"/>
    <property type="match status" value="1"/>
</dbReference>
<dbReference type="SMART" id="SM00829">
    <property type="entry name" value="PKS_ER"/>
    <property type="match status" value="1"/>
</dbReference>
<evidence type="ECO:0000259" key="1">
    <source>
        <dbReference type="PROSITE" id="PS50206"/>
    </source>
</evidence>
<dbReference type="Gene3D" id="3.90.180.10">
    <property type="entry name" value="Medium-chain alcohol dehydrogenases, catalytic domain"/>
    <property type="match status" value="1"/>
</dbReference>
<protein>
    <submittedName>
        <fullName evidence="2">Acrylyl-CoA reductase (NADPH)</fullName>
    </submittedName>
</protein>
<name>A0A4R3M8Z7_9BURK</name>
<dbReference type="InterPro" id="IPR051397">
    <property type="entry name" value="Zn-ADH-like_protein"/>
</dbReference>
<dbReference type="AlphaFoldDB" id="A0A4R3M8Z7"/>
<dbReference type="EMBL" id="SMAJ01000003">
    <property type="protein sequence ID" value="TCT09582.1"/>
    <property type="molecule type" value="Genomic_DNA"/>
</dbReference>
<keyword evidence="3" id="KW-1185">Reference proteome</keyword>
<dbReference type="SUPFAM" id="SSF51735">
    <property type="entry name" value="NAD(P)-binding Rossmann-fold domains"/>
    <property type="match status" value="1"/>
</dbReference>
<dbReference type="Gene3D" id="3.40.50.720">
    <property type="entry name" value="NAD(P)-binding Rossmann-like Domain"/>
    <property type="match status" value="1"/>
</dbReference>
<dbReference type="InterPro" id="IPR036291">
    <property type="entry name" value="NAD(P)-bd_dom_sf"/>
</dbReference>
<dbReference type="InterPro" id="IPR020843">
    <property type="entry name" value="ER"/>
</dbReference>
<dbReference type="GO" id="GO:0043957">
    <property type="term" value="F:acryloyl-CoA reductase (NADPH) activity"/>
    <property type="evidence" value="ECO:0007669"/>
    <property type="project" value="TreeGrafter"/>
</dbReference>
<dbReference type="CDD" id="cd08288">
    <property type="entry name" value="MDR_yhdh"/>
    <property type="match status" value="1"/>
</dbReference>
<organism evidence="2 3">
    <name type="scientific">Paralcaligenes ureilyticus</name>
    <dbReference type="NCBI Taxonomy" id="627131"/>
    <lineage>
        <taxon>Bacteria</taxon>
        <taxon>Pseudomonadati</taxon>
        <taxon>Pseudomonadota</taxon>
        <taxon>Betaproteobacteria</taxon>
        <taxon>Burkholderiales</taxon>
        <taxon>Alcaligenaceae</taxon>
        <taxon>Paralcaligenes</taxon>
    </lineage>
</organism>
<dbReference type="Pfam" id="PF08240">
    <property type="entry name" value="ADH_N"/>
    <property type="match status" value="1"/>
</dbReference>
<gene>
    <name evidence="2" type="ORF">EDC26_103201</name>
</gene>
<dbReference type="OrthoDB" id="9782155at2"/>
<dbReference type="PROSITE" id="PS50206">
    <property type="entry name" value="RHODANESE_3"/>
    <property type="match status" value="1"/>
</dbReference>
<dbReference type="Proteomes" id="UP000295525">
    <property type="component" value="Unassembled WGS sequence"/>
</dbReference>
<proteinExistence type="predicted"/>
<sequence length="326" mass="33913">MFKALMLNESTSGPIAQITQVQEAMLPEGDVLVAVSHSSLNYKDGLAIAGKSRVVKSYPMIPGIDFAGQVIESSNADFPVGAPVIHNGWGLGETRWGGYAEKARVNGSWLVKLPKAFTPEQAMAIGTAGYTAMLCVLRLEDAGVRPGDGPILVTGASGGVGSIAISLLSKLGYEVVALTGRMAESDYLTTLGAVRIIDRSGYNSAGKPLTKETWAGAVDSAGGTILANVLAACRYGACVAACGLAGGMDLPTTVAPFILRGVTLAGVDSVYAPIAQRERAWTRMATDLPFEKLEQVSSTITLDEVIATAPKILAGQVRGRMVVKVA</sequence>